<organism evidence="2 3">
    <name type="scientific">Thalassospira permensis NBRC 106175</name>
    <dbReference type="NCBI Taxonomy" id="1353532"/>
    <lineage>
        <taxon>Bacteria</taxon>
        <taxon>Pseudomonadati</taxon>
        <taxon>Pseudomonadota</taxon>
        <taxon>Alphaproteobacteria</taxon>
        <taxon>Rhodospirillales</taxon>
        <taxon>Thalassospiraceae</taxon>
        <taxon>Thalassospira</taxon>
    </lineage>
</organism>
<proteinExistence type="predicted"/>
<sequence length="35" mass="3681">MGTSPPEIPKTGFLVGAERLPRQSKSTDPKAEAPS</sequence>
<comment type="caution">
    <text evidence="2">The sequence shown here is derived from an EMBL/GenBank/DDBJ whole genome shotgun (WGS) entry which is preliminary data.</text>
</comment>
<dbReference type="EMBL" id="AUNC01000028">
    <property type="protein sequence ID" value="KEO54884.1"/>
    <property type="molecule type" value="Genomic_DNA"/>
</dbReference>
<evidence type="ECO:0000313" key="2">
    <source>
        <dbReference type="EMBL" id="KEO54884.1"/>
    </source>
</evidence>
<keyword evidence="3" id="KW-1185">Reference proteome</keyword>
<feature type="compositionally biased region" description="Basic and acidic residues" evidence="1">
    <location>
        <begin position="19"/>
        <end position="35"/>
    </location>
</feature>
<dbReference type="Proteomes" id="UP000027463">
    <property type="component" value="Unassembled WGS sequence"/>
</dbReference>
<feature type="region of interest" description="Disordered" evidence="1">
    <location>
        <begin position="1"/>
        <end position="35"/>
    </location>
</feature>
<reference evidence="2 3" key="1">
    <citation type="submission" date="2013-07" db="EMBL/GenBank/DDBJ databases">
        <title>Thalassospira permensis NBRC 106175 Genome Sequencing.</title>
        <authorList>
            <person name="Lai Q."/>
            <person name="Shao Z."/>
        </authorList>
    </citation>
    <scope>NUCLEOTIDE SEQUENCE [LARGE SCALE GENOMIC DNA]</scope>
    <source>
        <strain evidence="2 3">NBRC 106175</strain>
    </source>
</reference>
<gene>
    <name evidence="2" type="ORF">SMB34_20160</name>
</gene>
<evidence type="ECO:0000313" key="3">
    <source>
        <dbReference type="Proteomes" id="UP000027463"/>
    </source>
</evidence>
<name>A0ABR4TLR2_9PROT</name>
<accession>A0ABR4TLR2</accession>
<evidence type="ECO:0000256" key="1">
    <source>
        <dbReference type="SAM" id="MobiDB-lite"/>
    </source>
</evidence>
<protein>
    <submittedName>
        <fullName evidence="2">Uncharacterized protein</fullName>
    </submittedName>
</protein>